<accession>A0AAQ3KNI5</accession>
<organism evidence="2 3">
    <name type="scientific">Canna indica</name>
    <name type="common">Indian-shot</name>
    <dbReference type="NCBI Taxonomy" id="4628"/>
    <lineage>
        <taxon>Eukaryota</taxon>
        <taxon>Viridiplantae</taxon>
        <taxon>Streptophyta</taxon>
        <taxon>Embryophyta</taxon>
        <taxon>Tracheophyta</taxon>
        <taxon>Spermatophyta</taxon>
        <taxon>Magnoliopsida</taxon>
        <taxon>Liliopsida</taxon>
        <taxon>Zingiberales</taxon>
        <taxon>Cannaceae</taxon>
        <taxon>Canna</taxon>
    </lineage>
</organism>
<evidence type="ECO:0000313" key="3">
    <source>
        <dbReference type="Proteomes" id="UP001327560"/>
    </source>
</evidence>
<protein>
    <submittedName>
        <fullName evidence="2">Uncharacterized protein</fullName>
    </submittedName>
</protein>
<dbReference type="AlphaFoldDB" id="A0AAQ3KNI5"/>
<keyword evidence="3" id="KW-1185">Reference proteome</keyword>
<gene>
    <name evidence="2" type="ORF">Cni_G18932</name>
</gene>
<keyword evidence="1" id="KW-1133">Transmembrane helix</keyword>
<evidence type="ECO:0000313" key="2">
    <source>
        <dbReference type="EMBL" id="WOL10178.1"/>
    </source>
</evidence>
<proteinExistence type="predicted"/>
<keyword evidence="1" id="KW-0812">Transmembrane</keyword>
<dbReference type="Proteomes" id="UP001327560">
    <property type="component" value="Chromosome 6"/>
</dbReference>
<evidence type="ECO:0000256" key="1">
    <source>
        <dbReference type="SAM" id="Phobius"/>
    </source>
</evidence>
<dbReference type="EMBL" id="CP136895">
    <property type="protein sequence ID" value="WOL10178.1"/>
    <property type="molecule type" value="Genomic_DNA"/>
</dbReference>
<feature type="transmembrane region" description="Helical" evidence="1">
    <location>
        <begin position="31"/>
        <end position="60"/>
    </location>
</feature>
<sequence>MGFLWFHGEMKGPYELKSFLSLFLNVKHFDLVSVSVIVLKILFPAVCTLHLVAFGITAVVDAQGHLLMLIEGGRAVYQA</sequence>
<keyword evidence="1" id="KW-0472">Membrane</keyword>
<name>A0AAQ3KNI5_9LILI</name>
<reference evidence="2 3" key="1">
    <citation type="submission" date="2023-10" db="EMBL/GenBank/DDBJ databases">
        <title>Chromosome-scale genome assembly provides insights into flower coloration mechanisms of Canna indica.</title>
        <authorList>
            <person name="Li C."/>
        </authorList>
    </citation>
    <scope>NUCLEOTIDE SEQUENCE [LARGE SCALE GENOMIC DNA]</scope>
    <source>
        <tissue evidence="2">Flower</tissue>
    </source>
</reference>